<evidence type="ECO:0000256" key="1">
    <source>
        <dbReference type="SAM" id="MobiDB-lite"/>
    </source>
</evidence>
<protein>
    <submittedName>
        <fullName evidence="2">Os12g0202851 protein</fullName>
    </submittedName>
</protein>
<sequence length="168" mass="17791">RGAPGDGLEDAAIRVLVGVGARGAHLCEPIHDGGARLAASPAHVPVEERVPREGARPGQPVEHLARVLPGAEREVELDEPGEQELVGVEAVDAEVRVDLARVGERPARGEQRGEGRGRGGDTAVGEVVEEGERGGEPPDARQPPELRGQRGRVLGVRPELRLRRRSAP</sequence>
<feature type="region of interest" description="Disordered" evidence="1">
    <location>
        <begin position="99"/>
        <end position="168"/>
    </location>
</feature>
<evidence type="ECO:0000313" key="3">
    <source>
        <dbReference type="Proteomes" id="UP000059680"/>
    </source>
</evidence>
<organism evidence="2 3">
    <name type="scientific">Oryza sativa subsp. japonica</name>
    <name type="common">Rice</name>
    <dbReference type="NCBI Taxonomy" id="39947"/>
    <lineage>
        <taxon>Eukaryota</taxon>
        <taxon>Viridiplantae</taxon>
        <taxon>Streptophyta</taxon>
        <taxon>Embryophyta</taxon>
        <taxon>Tracheophyta</taxon>
        <taxon>Spermatophyta</taxon>
        <taxon>Magnoliopsida</taxon>
        <taxon>Liliopsida</taxon>
        <taxon>Poales</taxon>
        <taxon>Poaceae</taxon>
        <taxon>BOP clade</taxon>
        <taxon>Oryzoideae</taxon>
        <taxon>Oryzeae</taxon>
        <taxon>Oryzinae</taxon>
        <taxon>Oryza</taxon>
        <taxon>Oryza sativa</taxon>
    </lineage>
</organism>
<dbReference type="Proteomes" id="UP000059680">
    <property type="component" value="Chromosome 12"/>
</dbReference>
<dbReference type="Gramene" id="Os12t0202851-00">
    <property type="protein sequence ID" value="Os12t0202851-00"/>
    <property type="gene ID" value="Os12g0202851"/>
</dbReference>
<reference evidence="2 3" key="3">
    <citation type="journal article" date="2013" name="Rice">
        <title>Improvement of the Oryza sativa Nipponbare reference genome using next generation sequence and optical map data.</title>
        <authorList>
            <person name="Kawahara Y."/>
            <person name="de la Bastide M."/>
            <person name="Hamilton J.P."/>
            <person name="Kanamori H."/>
            <person name="McCombie W.R."/>
            <person name="Ouyang S."/>
            <person name="Schwartz D.C."/>
            <person name="Tanaka T."/>
            <person name="Wu J."/>
            <person name="Zhou S."/>
            <person name="Childs K.L."/>
            <person name="Davidson R.M."/>
            <person name="Lin H."/>
            <person name="Quesada-Ocampo L."/>
            <person name="Vaillancourt B."/>
            <person name="Sakai H."/>
            <person name="Lee S.S."/>
            <person name="Kim J."/>
            <person name="Numa H."/>
            <person name="Itoh T."/>
            <person name="Buell C.R."/>
            <person name="Matsumoto T."/>
        </authorList>
    </citation>
    <scope>NUCLEOTIDE SEQUENCE [LARGE SCALE GENOMIC DNA]</scope>
    <source>
        <strain evidence="3">cv. Nipponbare</strain>
    </source>
</reference>
<dbReference type="PaxDb" id="39947-A0A0P0Y7X7"/>
<evidence type="ECO:0000313" key="2">
    <source>
        <dbReference type="EMBL" id="BAT16269.1"/>
    </source>
</evidence>
<proteinExistence type="predicted"/>
<gene>
    <name evidence="2" type="ordered locus">Os12g0202851</name>
    <name evidence="2" type="ORF">OSNPB_120202851</name>
</gene>
<feature type="compositionally biased region" description="Basic and acidic residues" evidence="1">
    <location>
        <begin position="99"/>
        <end position="119"/>
    </location>
</feature>
<keyword evidence="3" id="KW-1185">Reference proteome</keyword>
<feature type="non-terminal residue" evidence="2">
    <location>
        <position position="1"/>
    </location>
</feature>
<dbReference type="InParanoid" id="A0A0P0Y7X7"/>
<name>A0A0P0Y7X7_ORYSJ</name>
<dbReference type="EMBL" id="AP014968">
    <property type="protein sequence ID" value="BAT16269.1"/>
    <property type="molecule type" value="Genomic_DNA"/>
</dbReference>
<feature type="non-terminal residue" evidence="2">
    <location>
        <position position="168"/>
    </location>
</feature>
<reference evidence="2 3" key="2">
    <citation type="journal article" date="2013" name="Plant Cell Physiol.">
        <title>Rice Annotation Project Database (RAP-DB): an integrative and interactive database for rice genomics.</title>
        <authorList>
            <person name="Sakai H."/>
            <person name="Lee S.S."/>
            <person name="Tanaka T."/>
            <person name="Numa H."/>
            <person name="Kim J."/>
            <person name="Kawahara Y."/>
            <person name="Wakimoto H."/>
            <person name="Yang C.C."/>
            <person name="Iwamoto M."/>
            <person name="Abe T."/>
            <person name="Yamada Y."/>
            <person name="Muto A."/>
            <person name="Inokuchi H."/>
            <person name="Ikemura T."/>
            <person name="Matsumoto T."/>
            <person name="Sasaki T."/>
            <person name="Itoh T."/>
        </authorList>
    </citation>
    <scope>NUCLEOTIDE SEQUENCE [LARGE SCALE GENOMIC DNA]</scope>
    <source>
        <strain evidence="3">cv. Nipponbare</strain>
    </source>
</reference>
<reference evidence="3" key="1">
    <citation type="journal article" date="2005" name="Nature">
        <title>The map-based sequence of the rice genome.</title>
        <authorList>
            <consortium name="International rice genome sequencing project (IRGSP)"/>
            <person name="Matsumoto T."/>
            <person name="Wu J."/>
            <person name="Kanamori H."/>
            <person name="Katayose Y."/>
            <person name="Fujisawa M."/>
            <person name="Namiki N."/>
            <person name="Mizuno H."/>
            <person name="Yamamoto K."/>
            <person name="Antonio B.A."/>
            <person name="Baba T."/>
            <person name="Sakata K."/>
            <person name="Nagamura Y."/>
            <person name="Aoki H."/>
            <person name="Arikawa K."/>
            <person name="Arita K."/>
            <person name="Bito T."/>
            <person name="Chiden Y."/>
            <person name="Fujitsuka N."/>
            <person name="Fukunaka R."/>
            <person name="Hamada M."/>
            <person name="Harada C."/>
            <person name="Hayashi A."/>
            <person name="Hijishita S."/>
            <person name="Honda M."/>
            <person name="Hosokawa S."/>
            <person name="Ichikawa Y."/>
            <person name="Idonuma A."/>
            <person name="Iijima M."/>
            <person name="Ikeda M."/>
            <person name="Ikeno M."/>
            <person name="Ito K."/>
            <person name="Ito S."/>
            <person name="Ito T."/>
            <person name="Ito Y."/>
            <person name="Ito Y."/>
            <person name="Iwabuchi A."/>
            <person name="Kamiya K."/>
            <person name="Karasawa W."/>
            <person name="Kurita K."/>
            <person name="Katagiri S."/>
            <person name="Kikuta A."/>
            <person name="Kobayashi H."/>
            <person name="Kobayashi N."/>
            <person name="Machita K."/>
            <person name="Maehara T."/>
            <person name="Masukawa M."/>
            <person name="Mizubayashi T."/>
            <person name="Mukai Y."/>
            <person name="Nagasaki H."/>
            <person name="Nagata Y."/>
            <person name="Naito S."/>
            <person name="Nakashima M."/>
            <person name="Nakama Y."/>
            <person name="Nakamichi Y."/>
            <person name="Nakamura M."/>
            <person name="Meguro A."/>
            <person name="Negishi M."/>
            <person name="Ohta I."/>
            <person name="Ohta T."/>
            <person name="Okamoto M."/>
            <person name="Ono N."/>
            <person name="Saji S."/>
            <person name="Sakaguchi M."/>
            <person name="Sakai K."/>
            <person name="Shibata M."/>
            <person name="Shimokawa T."/>
            <person name="Song J."/>
            <person name="Takazaki Y."/>
            <person name="Terasawa K."/>
            <person name="Tsugane M."/>
            <person name="Tsuji K."/>
            <person name="Ueda S."/>
            <person name="Waki K."/>
            <person name="Yamagata H."/>
            <person name="Yamamoto M."/>
            <person name="Yamamoto S."/>
            <person name="Yamane H."/>
            <person name="Yoshiki S."/>
            <person name="Yoshihara R."/>
            <person name="Yukawa K."/>
            <person name="Zhong H."/>
            <person name="Yano M."/>
            <person name="Yuan Q."/>
            <person name="Ouyang S."/>
            <person name="Liu J."/>
            <person name="Jones K.M."/>
            <person name="Gansberger K."/>
            <person name="Moffat K."/>
            <person name="Hill J."/>
            <person name="Bera J."/>
            <person name="Fadrosh D."/>
            <person name="Jin S."/>
            <person name="Johri S."/>
            <person name="Kim M."/>
            <person name="Overton L."/>
            <person name="Reardon M."/>
            <person name="Tsitrin T."/>
            <person name="Vuong H."/>
            <person name="Weaver B."/>
            <person name="Ciecko A."/>
            <person name="Tallon L."/>
            <person name="Jackson J."/>
            <person name="Pai G."/>
            <person name="Aken S.V."/>
            <person name="Utterback T."/>
            <person name="Reidmuller S."/>
            <person name="Feldblyum T."/>
            <person name="Hsiao J."/>
            <person name="Zismann V."/>
            <person name="Iobst S."/>
            <person name="de Vazeille A.R."/>
            <person name="Buell C.R."/>
            <person name="Ying K."/>
            <person name="Li Y."/>
            <person name="Lu T."/>
            <person name="Huang Y."/>
            <person name="Zhao Q."/>
            <person name="Feng Q."/>
            <person name="Zhang L."/>
            <person name="Zhu J."/>
            <person name="Weng Q."/>
            <person name="Mu J."/>
            <person name="Lu Y."/>
            <person name="Fan D."/>
            <person name="Liu Y."/>
            <person name="Guan J."/>
            <person name="Zhang Y."/>
            <person name="Yu S."/>
            <person name="Liu X."/>
            <person name="Zhang Y."/>
            <person name="Hong G."/>
            <person name="Han B."/>
            <person name="Choisne N."/>
            <person name="Demange N."/>
            <person name="Orjeda G."/>
            <person name="Samain S."/>
            <person name="Cattolico L."/>
            <person name="Pelletier E."/>
            <person name="Couloux A."/>
            <person name="Segurens B."/>
            <person name="Wincker P."/>
            <person name="D'Hont A."/>
            <person name="Scarpelli C."/>
            <person name="Weissenbach J."/>
            <person name="Salanoubat M."/>
            <person name="Quetier F."/>
            <person name="Yu Y."/>
            <person name="Kim H.R."/>
            <person name="Rambo T."/>
            <person name="Currie J."/>
            <person name="Collura K."/>
            <person name="Luo M."/>
            <person name="Yang T."/>
            <person name="Ammiraju J.S.S."/>
            <person name="Engler F."/>
            <person name="Soderlund C."/>
            <person name="Wing R.A."/>
            <person name="Palmer L.E."/>
            <person name="de la Bastide M."/>
            <person name="Spiegel L."/>
            <person name="Nascimento L."/>
            <person name="Zutavern T."/>
            <person name="O'Shaughnessy A."/>
            <person name="Dike S."/>
            <person name="Dedhia N."/>
            <person name="Preston R."/>
            <person name="Balija V."/>
            <person name="McCombie W.R."/>
            <person name="Chow T."/>
            <person name="Chen H."/>
            <person name="Chung M."/>
            <person name="Chen C."/>
            <person name="Shaw J."/>
            <person name="Wu H."/>
            <person name="Hsiao K."/>
            <person name="Chao Y."/>
            <person name="Chu M."/>
            <person name="Cheng C."/>
            <person name="Hour A."/>
            <person name="Lee P."/>
            <person name="Lin S."/>
            <person name="Lin Y."/>
            <person name="Liou J."/>
            <person name="Liu S."/>
            <person name="Hsing Y."/>
            <person name="Raghuvanshi S."/>
            <person name="Mohanty A."/>
            <person name="Bharti A.K."/>
            <person name="Gaur A."/>
            <person name="Gupta V."/>
            <person name="Kumar D."/>
            <person name="Ravi V."/>
            <person name="Vij S."/>
            <person name="Kapur A."/>
            <person name="Khurana P."/>
            <person name="Khurana P."/>
            <person name="Khurana J.P."/>
            <person name="Tyagi A.K."/>
            <person name="Gaikwad K."/>
            <person name="Singh A."/>
            <person name="Dalal V."/>
            <person name="Srivastava S."/>
            <person name="Dixit A."/>
            <person name="Pal A.K."/>
            <person name="Ghazi I.A."/>
            <person name="Yadav M."/>
            <person name="Pandit A."/>
            <person name="Bhargava A."/>
            <person name="Sureshbabu K."/>
            <person name="Batra K."/>
            <person name="Sharma T.R."/>
            <person name="Mohapatra T."/>
            <person name="Singh N.K."/>
            <person name="Messing J."/>
            <person name="Nelson A.B."/>
            <person name="Fuks G."/>
            <person name="Kavchok S."/>
            <person name="Keizer G."/>
            <person name="Linton E."/>
            <person name="Llaca V."/>
            <person name="Song R."/>
            <person name="Tanyolac B."/>
            <person name="Young S."/>
            <person name="Ho-Il K."/>
            <person name="Hahn J.H."/>
            <person name="Sangsakoo G."/>
            <person name="Vanavichit A."/>
            <person name="de Mattos Luiz.A.T."/>
            <person name="Zimmer P.D."/>
            <person name="Malone G."/>
            <person name="Dellagostin O."/>
            <person name="de Oliveira A.C."/>
            <person name="Bevan M."/>
            <person name="Bancroft I."/>
            <person name="Minx P."/>
            <person name="Cordum H."/>
            <person name="Wilson R."/>
            <person name="Cheng Z."/>
            <person name="Jin W."/>
            <person name="Jiang J."/>
            <person name="Leong S.A."/>
            <person name="Iwama H."/>
            <person name="Gojobori T."/>
            <person name="Itoh T."/>
            <person name="Niimura Y."/>
            <person name="Fujii Y."/>
            <person name="Habara T."/>
            <person name="Sakai H."/>
            <person name="Sato Y."/>
            <person name="Wilson G."/>
            <person name="Kumar K."/>
            <person name="McCouch S."/>
            <person name="Juretic N."/>
            <person name="Hoen D."/>
            <person name="Wright S."/>
            <person name="Bruskiewich R."/>
            <person name="Bureau T."/>
            <person name="Miyao A."/>
            <person name="Hirochika H."/>
            <person name="Nishikawa T."/>
            <person name="Kadowaki K."/>
            <person name="Sugiura M."/>
            <person name="Burr B."/>
            <person name="Sasaki T."/>
        </authorList>
    </citation>
    <scope>NUCLEOTIDE SEQUENCE [LARGE SCALE GENOMIC DNA]</scope>
    <source>
        <strain evidence="3">cv. Nipponbare</strain>
    </source>
</reference>
<feature type="compositionally biased region" description="Basic and acidic residues" evidence="1">
    <location>
        <begin position="130"/>
        <end position="148"/>
    </location>
</feature>
<accession>A0A0P0Y7X7</accession>
<dbReference type="AlphaFoldDB" id="A0A0P0Y7X7"/>